<dbReference type="PROSITE" id="PS50249">
    <property type="entry name" value="MPN"/>
    <property type="match status" value="1"/>
</dbReference>
<protein>
    <submittedName>
        <fullName evidence="9">DNA repair protein RadC</fullName>
    </submittedName>
</protein>
<dbReference type="NCBIfam" id="NF000642">
    <property type="entry name" value="PRK00024.1"/>
    <property type="match status" value="1"/>
</dbReference>
<dbReference type="GO" id="GO:0006508">
    <property type="term" value="P:proteolysis"/>
    <property type="evidence" value="ECO:0007669"/>
    <property type="project" value="UniProtKB-KW"/>
</dbReference>
<evidence type="ECO:0000256" key="2">
    <source>
        <dbReference type="ARBA" id="ARBA00022670"/>
    </source>
</evidence>
<keyword evidence="6" id="KW-0482">Metalloprotease</keyword>
<evidence type="ECO:0000313" key="9">
    <source>
        <dbReference type="EMBL" id="MCB6959445.1"/>
    </source>
</evidence>
<keyword evidence="5" id="KW-0862">Zinc</keyword>
<dbReference type="InterPro" id="IPR046778">
    <property type="entry name" value="UPF0758_N"/>
</dbReference>
<keyword evidence="4" id="KW-0378">Hydrolase</keyword>
<comment type="caution">
    <text evidence="9">The sequence shown here is derived from an EMBL/GenBank/DDBJ whole genome shotgun (WGS) entry which is preliminary data.</text>
</comment>
<evidence type="ECO:0000259" key="8">
    <source>
        <dbReference type="PROSITE" id="PS50249"/>
    </source>
</evidence>
<dbReference type="SUPFAM" id="SSF47781">
    <property type="entry name" value="RuvA domain 2-like"/>
    <property type="match status" value="1"/>
</dbReference>
<dbReference type="InterPro" id="IPR037518">
    <property type="entry name" value="MPN"/>
</dbReference>
<keyword evidence="2" id="KW-0645">Protease</keyword>
<dbReference type="InterPro" id="IPR001405">
    <property type="entry name" value="UPF0758"/>
</dbReference>
<comment type="similarity">
    <text evidence="1 7">Belongs to the UPF0758 family.</text>
</comment>
<dbReference type="AlphaFoldDB" id="A0AAW4UEG3"/>
<dbReference type="PANTHER" id="PTHR30471">
    <property type="entry name" value="DNA REPAIR PROTEIN RADC"/>
    <property type="match status" value="1"/>
</dbReference>
<evidence type="ECO:0000256" key="4">
    <source>
        <dbReference type="ARBA" id="ARBA00022801"/>
    </source>
</evidence>
<dbReference type="RefSeq" id="WP_119210279.1">
    <property type="nucleotide sequence ID" value="NZ_JAJCJQ010000001.1"/>
</dbReference>
<evidence type="ECO:0000256" key="6">
    <source>
        <dbReference type="ARBA" id="ARBA00023049"/>
    </source>
</evidence>
<evidence type="ECO:0000313" key="10">
    <source>
        <dbReference type="Proteomes" id="UP001197741"/>
    </source>
</evidence>
<dbReference type="GO" id="GO:0046872">
    <property type="term" value="F:metal ion binding"/>
    <property type="evidence" value="ECO:0007669"/>
    <property type="project" value="UniProtKB-KW"/>
</dbReference>
<dbReference type="InterPro" id="IPR010994">
    <property type="entry name" value="RuvA_2-like"/>
</dbReference>
<dbReference type="PROSITE" id="PS01302">
    <property type="entry name" value="UPF0758"/>
    <property type="match status" value="1"/>
</dbReference>
<evidence type="ECO:0000256" key="1">
    <source>
        <dbReference type="ARBA" id="ARBA00010243"/>
    </source>
</evidence>
<dbReference type="Proteomes" id="UP001197741">
    <property type="component" value="Unassembled WGS sequence"/>
</dbReference>
<dbReference type="InterPro" id="IPR025657">
    <property type="entry name" value="RadC_JAB"/>
</dbReference>
<dbReference type="Gene3D" id="3.40.140.10">
    <property type="entry name" value="Cytidine Deaminase, domain 2"/>
    <property type="match status" value="1"/>
</dbReference>
<accession>A0AAW4UEG3</accession>
<keyword evidence="3" id="KW-0479">Metal-binding</keyword>
<gene>
    <name evidence="9" type="primary">radC</name>
    <name evidence="9" type="ORF">LIZ82_00850</name>
</gene>
<proteinExistence type="inferred from homology"/>
<reference evidence="9" key="1">
    <citation type="submission" date="2021-10" db="EMBL/GenBank/DDBJ databases">
        <title>Collection of gut derived symbiotic bacterial strains cultured from healthy donors.</title>
        <authorList>
            <person name="Lin H."/>
            <person name="Littmann E."/>
            <person name="Kohout C."/>
            <person name="Pamer E.G."/>
        </authorList>
    </citation>
    <scope>NUCLEOTIDE SEQUENCE</scope>
    <source>
        <strain evidence="9">DFI.7.28A</strain>
    </source>
</reference>
<evidence type="ECO:0000256" key="7">
    <source>
        <dbReference type="RuleBase" id="RU003797"/>
    </source>
</evidence>
<dbReference type="Pfam" id="PF04002">
    <property type="entry name" value="RadC"/>
    <property type="match status" value="1"/>
</dbReference>
<dbReference type="SUPFAM" id="SSF102712">
    <property type="entry name" value="JAB1/MPN domain"/>
    <property type="match status" value="1"/>
</dbReference>
<dbReference type="Pfam" id="PF20582">
    <property type="entry name" value="UPF0758_N"/>
    <property type="match status" value="1"/>
</dbReference>
<name>A0AAW4UEG3_9FIRM</name>
<dbReference type="PANTHER" id="PTHR30471:SF3">
    <property type="entry name" value="UPF0758 PROTEIN YEES-RELATED"/>
    <property type="match status" value="1"/>
</dbReference>
<evidence type="ECO:0000256" key="5">
    <source>
        <dbReference type="ARBA" id="ARBA00022833"/>
    </source>
</evidence>
<dbReference type="InterPro" id="IPR020891">
    <property type="entry name" value="UPF0758_CS"/>
</dbReference>
<dbReference type="GO" id="GO:0008237">
    <property type="term" value="F:metallopeptidase activity"/>
    <property type="evidence" value="ECO:0007669"/>
    <property type="project" value="UniProtKB-KW"/>
</dbReference>
<evidence type="ECO:0000256" key="3">
    <source>
        <dbReference type="ARBA" id="ARBA00022723"/>
    </source>
</evidence>
<organism evidence="9 10">
    <name type="scientific">Agathobacter rectalis</name>
    <dbReference type="NCBI Taxonomy" id="39491"/>
    <lineage>
        <taxon>Bacteria</taxon>
        <taxon>Bacillati</taxon>
        <taxon>Bacillota</taxon>
        <taxon>Clostridia</taxon>
        <taxon>Lachnospirales</taxon>
        <taxon>Lachnospiraceae</taxon>
        <taxon>Agathobacter</taxon>
    </lineage>
</organism>
<dbReference type="NCBIfam" id="TIGR00608">
    <property type="entry name" value="radc"/>
    <property type="match status" value="1"/>
</dbReference>
<dbReference type="EMBL" id="JAJCJQ010000001">
    <property type="protein sequence ID" value="MCB6959445.1"/>
    <property type="molecule type" value="Genomic_DNA"/>
</dbReference>
<dbReference type="CDD" id="cd08071">
    <property type="entry name" value="MPN_DUF2466"/>
    <property type="match status" value="1"/>
</dbReference>
<feature type="domain" description="MPN" evidence="8">
    <location>
        <begin position="107"/>
        <end position="229"/>
    </location>
</feature>
<sequence>MQKNKTIKELPASERPYEKFLSLGASGLSDADLLAIIIKTGTKDKSAVDIAQEMLSGRHGNLLNLYEMSYDELIQVSGIGQIKAIQLKAVAELSMRISKAKRARSIRMNTPVTIADYYMEQMRHLQQEVVICAYFDVKSRFLGDKFISKGSLSSSVVDISSVMRTALEKNASKIVLLHNHPSGDCTPSKDDIAVTDRLAEGSRIFSIELCDHIIIGDNEYYSFYENKII</sequence>